<name>A0ABW5M743_9BACT</name>
<gene>
    <name evidence="2" type="ORF">ACFSUS_16210</name>
</gene>
<feature type="region of interest" description="Disordered" evidence="1">
    <location>
        <begin position="1"/>
        <end position="44"/>
    </location>
</feature>
<keyword evidence="3" id="KW-1185">Reference proteome</keyword>
<proteinExistence type="predicted"/>
<organism evidence="2 3">
    <name type="scientific">Spirosoma soli</name>
    <dbReference type="NCBI Taxonomy" id="1770529"/>
    <lineage>
        <taxon>Bacteria</taxon>
        <taxon>Pseudomonadati</taxon>
        <taxon>Bacteroidota</taxon>
        <taxon>Cytophagia</taxon>
        <taxon>Cytophagales</taxon>
        <taxon>Cytophagaceae</taxon>
        <taxon>Spirosoma</taxon>
    </lineage>
</organism>
<feature type="compositionally biased region" description="Polar residues" evidence="1">
    <location>
        <begin position="24"/>
        <end position="35"/>
    </location>
</feature>
<protein>
    <submittedName>
        <fullName evidence="2">Uncharacterized protein</fullName>
    </submittedName>
</protein>
<sequence length="44" mass="4386">MYNATNGAGANPTDGAGFDGGNANPGQGQPTSDNVSDVPYEEVK</sequence>
<dbReference type="Proteomes" id="UP001597469">
    <property type="component" value="Unassembled WGS sequence"/>
</dbReference>
<accession>A0ABW5M743</accession>
<evidence type="ECO:0000256" key="1">
    <source>
        <dbReference type="SAM" id="MobiDB-lite"/>
    </source>
</evidence>
<evidence type="ECO:0000313" key="3">
    <source>
        <dbReference type="Proteomes" id="UP001597469"/>
    </source>
</evidence>
<comment type="caution">
    <text evidence="2">The sequence shown here is derived from an EMBL/GenBank/DDBJ whole genome shotgun (WGS) entry which is preliminary data.</text>
</comment>
<dbReference type="EMBL" id="JBHULN010000009">
    <property type="protein sequence ID" value="MFD2572189.1"/>
    <property type="molecule type" value="Genomic_DNA"/>
</dbReference>
<reference evidence="3" key="1">
    <citation type="journal article" date="2019" name="Int. J. Syst. Evol. Microbiol.">
        <title>The Global Catalogue of Microorganisms (GCM) 10K type strain sequencing project: providing services to taxonomists for standard genome sequencing and annotation.</title>
        <authorList>
            <consortium name="The Broad Institute Genomics Platform"/>
            <consortium name="The Broad Institute Genome Sequencing Center for Infectious Disease"/>
            <person name="Wu L."/>
            <person name="Ma J."/>
        </authorList>
    </citation>
    <scope>NUCLEOTIDE SEQUENCE [LARGE SCALE GENOMIC DNA]</scope>
    <source>
        <strain evidence="3">KCTC 42805</strain>
    </source>
</reference>
<evidence type="ECO:0000313" key="2">
    <source>
        <dbReference type="EMBL" id="MFD2572189.1"/>
    </source>
</evidence>
<dbReference type="RefSeq" id="WP_381524349.1">
    <property type="nucleotide sequence ID" value="NZ_JBHULN010000009.1"/>
</dbReference>